<gene>
    <name evidence="2" type="ORF">SORBI_3001G261569</name>
</gene>
<dbReference type="AlphaFoldDB" id="A0A1Z5S7L5"/>
<feature type="compositionally biased region" description="Polar residues" evidence="1">
    <location>
        <begin position="108"/>
        <end position="121"/>
    </location>
</feature>
<dbReference type="InParanoid" id="A0A1Z5S7L5"/>
<feature type="region of interest" description="Disordered" evidence="1">
    <location>
        <begin position="90"/>
        <end position="149"/>
    </location>
</feature>
<name>A0A1Z5S7L5_SORBI</name>
<feature type="region of interest" description="Disordered" evidence="1">
    <location>
        <begin position="1"/>
        <end position="58"/>
    </location>
</feature>
<reference evidence="2 3" key="1">
    <citation type="journal article" date="2009" name="Nature">
        <title>The Sorghum bicolor genome and the diversification of grasses.</title>
        <authorList>
            <person name="Paterson A.H."/>
            <person name="Bowers J.E."/>
            <person name="Bruggmann R."/>
            <person name="Dubchak I."/>
            <person name="Grimwood J."/>
            <person name="Gundlach H."/>
            <person name="Haberer G."/>
            <person name="Hellsten U."/>
            <person name="Mitros T."/>
            <person name="Poliakov A."/>
            <person name="Schmutz J."/>
            <person name="Spannagl M."/>
            <person name="Tang H."/>
            <person name="Wang X."/>
            <person name="Wicker T."/>
            <person name="Bharti A.K."/>
            <person name="Chapman J."/>
            <person name="Feltus F.A."/>
            <person name="Gowik U."/>
            <person name="Grigoriev I.V."/>
            <person name="Lyons E."/>
            <person name="Maher C.A."/>
            <person name="Martis M."/>
            <person name="Narechania A."/>
            <person name="Otillar R.P."/>
            <person name="Penning B.W."/>
            <person name="Salamov A.A."/>
            <person name="Wang Y."/>
            <person name="Zhang L."/>
            <person name="Carpita N.C."/>
            <person name="Freeling M."/>
            <person name="Gingle A.R."/>
            <person name="Hash C.T."/>
            <person name="Keller B."/>
            <person name="Klein P."/>
            <person name="Kresovich S."/>
            <person name="McCann M.C."/>
            <person name="Ming R."/>
            <person name="Peterson D.G."/>
            <person name="Mehboob-ur-Rahman"/>
            <person name="Ware D."/>
            <person name="Westhoff P."/>
            <person name="Mayer K.F."/>
            <person name="Messing J."/>
            <person name="Rokhsar D.S."/>
        </authorList>
    </citation>
    <scope>NUCLEOTIDE SEQUENCE [LARGE SCALE GENOMIC DNA]</scope>
    <source>
        <strain evidence="3">cv. BTx623</strain>
    </source>
</reference>
<evidence type="ECO:0000313" key="2">
    <source>
        <dbReference type="EMBL" id="OQU91930.1"/>
    </source>
</evidence>
<dbReference type="EMBL" id="CM000760">
    <property type="protein sequence ID" value="OQU91930.1"/>
    <property type="molecule type" value="Genomic_DNA"/>
</dbReference>
<organism evidence="2 3">
    <name type="scientific">Sorghum bicolor</name>
    <name type="common">Sorghum</name>
    <name type="synonym">Sorghum vulgare</name>
    <dbReference type="NCBI Taxonomy" id="4558"/>
    <lineage>
        <taxon>Eukaryota</taxon>
        <taxon>Viridiplantae</taxon>
        <taxon>Streptophyta</taxon>
        <taxon>Embryophyta</taxon>
        <taxon>Tracheophyta</taxon>
        <taxon>Spermatophyta</taxon>
        <taxon>Magnoliopsida</taxon>
        <taxon>Liliopsida</taxon>
        <taxon>Poales</taxon>
        <taxon>Poaceae</taxon>
        <taxon>PACMAD clade</taxon>
        <taxon>Panicoideae</taxon>
        <taxon>Andropogonodae</taxon>
        <taxon>Andropogoneae</taxon>
        <taxon>Sorghinae</taxon>
        <taxon>Sorghum</taxon>
    </lineage>
</organism>
<sequence length="165" mass="17821">MATETVLGFAESALRGSSIPSPVRRQRAPAPPLAPHPGRPQKQHPPRQQAEGFRDHASPAVAAYSAGCGLPAIFGHRVQRPRCRLTWEQRAPDSSHLASLGPPAADPVTSSLLPTSRKSSTPPEPTGQDGNVATDIENTDNAKNNDWLHSNKSYQPVRIGYFQHI</sequence>
<feature type="compositionally biased region" description="Pro residues" evidence="1">
    <location>
        <begin position="29"/>
        <end position="38"/>
    </location>
</feature>
<evidence type="ECO:0000256" key="1">
    <source>
        <dbReference type="SAM" id="MobiDB-lite"/>
    </source>
</evidence>
<dbReference type="Proteomes" id="UP000000768">
    <property type="component" value="Chromosome 1"/>
</dbReference>
<reference evidence="3" key="2">
    <citation type="journal article" date="2018" name="Plant J.">
        <title>The Sorghum bicolor reference genome: improved assembly, gene annotations, a transcriptome atlas, and signatures of genome organization.</title>
        <authorList>
            <person name="McCormick R.F."/>
            <person name="Truong S.K."/>
            <person name="Sreedasyam A."/>
            <person name="Jenkins J."/>
            <person name="Shu S."/>
            <person name="Sims D."/>
            <person name="Kennedy M."/>
            <person name="Amirebrahimi M."/>
            <person name="Weers B.D."/>
            <person name="McKinley B."/>
            <person name="Mattison A."/>
            <person name="Morishige D.T."/>
            <person name="Grimwood J."/>
            <person name="Schmutz J."/>
            <person name="Mullet J.E."/>
        </authorList>
    </citation>
    <scope>NUCLEOTIDE SEQUENCE [LARGE SCALE GENOMIC DNA]</scope>
    <source>
        <strain evidence="3">cv. BTx623</strain>
    </source>
</reference>
<dbReference type="Gramene" id="OQU91930">
    <property type="protein sequence ID" value="OQU91930"/>
    <property type="gene ID" value="SORBI_3001G261569"/>
</dbReference>
<keyword evidence="3" id="KW-1185">Reference proteome</keyword>
<evidence type="ECO:0000313" key="3">
    <source>
        <dbReference type="Proteomes" id="UP000000768"/>
    </source>
</evidence>
<accession>A0A1Z5S7L5</accession>
<protein>
    <submittedName>
        <fullName evidence="2">Uncharacterized protein</fullName>
    </submittedName>
</protein>
<feature type="compositionally biased region" description="Polar residues" evidence="1">
    <location>
        <begin position="139"/>
        <end position="149"/>
    </location>
</feature>
<proteinExistence type="predicted"/>